<reference evidence="4" key="3">
    <citation type="submission" date="2025-08" db="UniProtKB">
        <authorList>
            <consortium name="Ensembl"/>
        </authorList>
    </citation>
    <scope>IDENTIFICATION</scope>
    <source>
        <strain evidence="4">HSOK</strain>
    </source>
</reference>
<dbReference type="Pfam" id="PF00651">
    <property type="entry name" value="BTB"/>
    <property type="match status" value="1"/>
</dbReference>
<reference evidence="4 5" key="2">
    <citation type="submission" date="2017-04" db="EMBL/GenBank/DDBJ databases">
        <title>CpG methylation of centromeres and impact of large insertions on vertebrate speciation.</title>
        <authorList>
            <person name="Ichikawa K."/>
            <person name="Yoshimura J."/>
            <person name="Morishita S."/>
        </authorList>
    </citation>
    <scope>NUCLEOTIDE SEQUENCE</scope>
    <source>
        <strain evidence="4 5">HSOK</strain>
    </source>
</reference>
<dbReference type="PIRSF" id="PIRSF037037">
    <property type="entry name" value="Kelch-like_protein_gigaxonin"/>
    <property type="match status" value="1"/>
</dbReference>
<dbReference type="GO" id="GO:0016567">
    <property type="term" value="P:protein ubiquitination"/>
    <property type="evidence" value="ECO:0007669"/>
    <property type="project" value="UniProtKB-UniPathway"/>
</dbReference>
<name>A0A3P9I0W4_ORYLA</name>
<dbReference type="SMART" id="SM00225">
    <property type="entry name" value="BTB"/>
    <property type="match status" value="1"/>
</dbReference>
<dbReference type="Gene3D" id="1.25.40.420">
    <property type="match status" value="1"/>
</dbReference>
<dbReference type="InterPro" id="IPR000210">
    <property type="entry name" value="BTB/POZ_dom"/>
</dbReference>
<dbReference type="UniPathway" id="UPA00143"/>
<dbReference type="PROSITE" id="PS50097">
    <property type="entry name" value="BTB"/>
    <property type="match status" value="1"/>
</dbReference>
<protein>
    <submittedName>
        <fullName evidence="4">Kelch-like family member 22</fullName>
    </submittedName>
</protein>
<evidence type="ECO:0000313" key="4">
    <source>
        <dbReference type="Ensembl" id="ENSORLP00015013577.1"/>
    </source>
</evidence>
<dbReference type="InterPro" id="IPR011333">
    <property type="entry name" value="SKP1/BTB/POZ_sf"/>
</dbReference>
<dbReference type="InterPro" id="IPR056737">
    <property type="entry name" value="Beta-prop_ATRN-MKLN-like"/>
</dbReference>
<reference evidence="4" key="4">
    <citation type="submission" date="2025-09" db="UniProtKB">
        <authorList>
            <consortium name="Ensembl"/>
        </authorList>
    </citation>
    <scope>IDENTIFICATION</scope>
    <source>
        <strain evidence="4">HSOK</strain>
    </source>
</reference>
<sequence>MSANATEHNTRENKCSWSAGSALSHVGTGQIKAMKPEGQRVVMAEDGAKTAVGGRAGSSDCPGRQIFRSSAHFRSLQDGLMSLRQMGILFDVVLVVEGRPIQAHRILLAAACDYFRGMFAGGLRETQQKEILIHGVSHMAMKKLLDYIYTAELELDLDCVQEVLIAATMVQLESVIGFCCDFLYSWLDDSSILEVLQLADLFELQQLKDRVRSYILNNIQTLSRMDVYRKLPEEEIFRALSSDQLQVTSENEVYEAALYFHFSPEEVEADKVHLQVSLKDNLKMLEAVRFCLIERRVLQRLHSRLDQCPLKQSVSAALRYHEQELWQPVLQSPLTQPRSTFYCILGFGGMFSSTSLTEKKNLFQVFHPSWGEWRTLPSAQSPRMSNQGVAVLNNFVYLIGGDKNTNGFRAENCCWRYDPRHNSWASIQPLQQQHADHCVCVVGGHIYAIGGRDYSCELDSVERYDPSTNMWQFVSSLKREVYAHAGAVVDGKIYITCGRRGMAYLRETYCFDPAANHWAVCAEGPVERAWHGMAAVNGRIYVIGGSNHERGYRRDVNKVACFDPAANSWTLVAPLPSGHGEPGIAVLDCRIYVLGGRSHDKGRRMKYVHVYNTDADEWDGETEFKERVSGLAACVALMPPAVITQASSSEQRIKASWEVVDVYTSEDSSED</sequence>
<dbReference type="PANTHER" id="PTHR45632:SF5">
    <property type="entry name" value="KELCH-LIKE PROTEIN 22"/>
    <property type="match status" value="1"/>
</dbReference>
<dbReference type="Ensembl" id="ENSORLT00015021026.1">
    <property type="protein sequence ID" value="ENSORLP00015013577.1"/>
    <property type="gene ID" value="ENSORLG00015014453.1"/>
</dbReference>
<dbReference type="AlphaFoldDB" id="A0A3P9I0W4"/>
<dbReference type="SUPFAM" id="SSF54695">
    <property type="entry name" value="POZ domain"/>
    <property type="match status" value="1"/>
</dbReference>
<evidence type="ECO:0000256" key="2">
    <source>
        <dbReference type="ARBA" id="ARBA00022737"/>
    </source>
</evidence>
<organism evidence="4 5">
    <name type="scientific">Oryzias latipes</name>
    <name type="common">Japanese rice fish</name>
    <name type="synonym">Japanese killifish</name>
    <dbReference type="NCBI Taxonomy" id="8090"/>
    <lineage>
        <taxon>Eukaryota</taxon>
        <taxon>Metazoa</taxon>
        <taxon>Chordata</taxon>
        <taxon>Craniata</taxon>
        <taxon>Vertebrata</taxon>
        <taxon>Euteleostomi</taxon>
        <taxon>Actinopterygii</taxon>
        <taxon>Neopterygii</taxon>
        <taxon>Teleostei</taxon>
        <taxon>Neoteleostei</taxon>
        <taxon>Acanthomorphata</taxon>
        <taxon>Ovalentaria</taxon>
        <taxon>Atherinomorphae</taxon>
        <taxon>Beloniformes</taxon>
        <taxon>Adrianichthyidae</taxon>
        <taxon>Oryziinae</taxon>
        <taxon>Oryzias</taxon>
    </lineage>
</organism>
<dbReference type="Proteomes" id="UP000265200">
    <property type="component" value="Chromosome 9"/>
</dbReference>
<dbReference type="InterPro" id="IPR015915">
    <property type="entry name" value="Kelch-typ_b-propeller"/>
</dbReference>
<accession>A0A3P9I0W4</accession>
<feature type="domain" description="BTB" evidence="3">
    <location>
        <begin position="90"/>
        <end position="157"/>
    </location>
</feature>
<dbReference type="SMART" id="SM00875">
    <property type="entry name" value="BACK"/>
    <property type="match status" value="1"/>
</dbReference>
<dbReference type="Gene3D" id="2.120.10.80">
    <property type="entry name" value="Kelch-type beta propeller"/>
    <property type="match status" value="1"/>
</dbReference>
<dbReference type="SMART" id="SM00612">
    <property type="entry name" value="Kelch"/>
    <property type="match status" value="6"/>
</dbReference>
<reference key="1">
    <citation type="journal article" date="2007" name="Nature">
        <title>The medaka draft genome and insights into vertebrate genome evolution.</title>
        <authorList>
            <person name="Kasahara M."/>
            <person name="Naruse K."/>
            <person name="Sasaki S."/>
            <person name="Nakatani Y."/>
            <person name="Qu W."/>
            <person name="Ahsan B."/>
            <person name="Yamada T."/>
            <person name="Nagayasu Y."/>
            <person name="Doi K."/>
            <person name="Kasai Y."/>
            <person name="Jindo T."/>
            <person name="Kobayashi D."/>
            <person name="Shimada A."/>
            <person name="Toyoda A."/>
            <person name="Kuroki Y."/>
            <person name="Fujiyama A."/>
            <person name="Sasaki T."/>
            <person name="Shimizu A."/>
            <person name="Asakawa S."/>
            <person name="Shimizu N."/>
            <person name="Hashimoto S."/>
            <person name="Yang J."/>
            <person name="Lee Y."/>
            <person name="Matsushima K."/>
            <person name="Sugano S."/>
            <person name="Sakaizumi M."/>
            <person name="Narita T."/>
            <person name="Ohishi K."/>
            <person name="Haga S."/>
            <person name="Ohta F."/>
            <person name="Nomoto H."/>
            <person name="Nogata K."/>
            <person name="Morishita T."/>
            <person name="Endo T."/>
            <person name="Shin-I T."/>
            <person name="Takeda H."/>
            <person name="Morishita S."/>
            <person name="Kohara Y."/>
        </authorList>
    </citation>
    <scope>NUCLEOTIDE SEQUENCE [LARGE SCALE GENOMIC DNA]</scope>
    <source>
        <strain>Hd-rR</strain>
    </source>
</reference>
<dbReference type="Gene3D" id="3.30.710.10">
    <property type="entry name" value="Potassium Channel Kv1.1, Chain A"/>
    <property type="match status" value="1"/>
</dbReference>
<proteinExistence type="predicted"/>
<dbReference type="InterPro" id="IPR017096">
    <property type="entry name" value="BTB-kelch_protein"/>
</dbReference>
<dbReference type="Pfam" id="PF01344">
    <property type="entry name" value="Kelch_1"/>
    <property type="match status" value="1"/>
</dbReference>
<keyword evidence="2" id="KW-0677">Repeat</keyword>
<dbReference type="InterPro" id="IPR011705">
    <property type="entry name" value="BACK"/>
</dbReference>
<evidence type="ECO:0000313" key="5">
    <source>
        <dbReference type="Proteomes" id="UP000265200"/>
    </source>
</evidence>
<dbReference type="SUPFAM" id="SSF117281">
    <property type="entry name" value="Kelch motif"/>
    <property type="match status" value="1"/>
</dbReference>
<dbReference type="InterPro" id="IPR006652">
    <property type="entry name" value="Kelch_1"/>
</dbReference>
<evidence type="ECO:0000259" key="3">
    <source>
        <dbReference type="PROSITE" id="PS50097"/>
    </source>
</evidence>
<dbReference type="PANTHER" id="PTHR45632">
    <property type="entry name" value="LD33804P"/>
    <property type="match status" value="1"/>
</dbReference>
<dbReference type="Pfam" id="PF07707">
    <property type="entry name" value="BACK"/>
    <property type="match status" value="1"/>
</dbReference>
<dbReference type="Pfam" id="PF24981">
    <property type="entry name" value="Beta-prop_ATRN-LZTR1"/>
    <property type="match status" value="1"/>
</dbReference>
<keyword evidence="1" id="KW-0880">Kelch repeat</keyword>
<evidence type="ECO:0000256" key="1">
    <source>
        <dbReference type="ARBA" id="ARBA00022441"/>
    </source>
</evidence>